<feature type="chain" id="PRO_5040343384" evidence="3">
    <location>
        <begin position="18"/>
        <end position="715"/>
    </location>
</feature>
<gene>
    <name evidence="4" type="ORF">B0J11DRAFT_515434</name>
</gene>
<name>A0A9P9EJJ1_9PLEO</name>
<dbReference type="Proteomes" id="UP000700596">
    <property type="component" value="Unassembled WGS sequence"/>
</dbReference>
<feature type="transmembrane region" description="Helical" evidence="2">
    <location>
        <begin position="87"/>
        <end position="105"/>
    </location>
</feature>
<feature type="transmembrane region" description="Helical" evidence="2">
    <location>
        <begin position="576"/>
        <end position="601"/>
    </location>
</feature>
<reference evidence="4" key="1">
    <citation type="journal article" date="2021" name="Nat. Commun.">
        <title>Genetic determinants of endophytism in the Arabidopsis root mycobiome.</title>
        <authorList>
            <person name="Mesny F."/>
            <person name="Miyauchi S."/>
            <person name="Thiergart T."/>
            <person name="Pickel B."/>
            <person name="Atanasova L."/>
            <person name="Karlsson M."/>
            <person name="Huettel B."/>
            <person name="Barry K.W."/>
            <person name="Haridas S."/>
            <person name="Chen C."/>
            <person name="Bauer D."/>
            <person name="Andreopoulos W."/>
            <person name="Pangilinan J."/>
            <person name="LaButti K."/>
            <person name="Riley R."/>
            <person name="Lipzen A."/>
            <person name="Clum A."/>
            <person name="Drula E."/>
            <person name="Henrissat B."/>
            <person name="Kohler A."/>
            <person name="Grigoriev I.V."/>
            <person name="Martin F.M."/>
            <person name="Hacquard S."/>
        </authorList>
    </citation>
    <scope>NUCLEOTIDE SEQUENCE</scope>
    <source>
        <strain evidence="4">MPI-CAGE-CH-0243</strain>
    </source>
</reference>
<feature type="transmembrane region" description="Helical" evidence="2">
    <location>
        <begin position="545"/>
        <end position="564"/>
    </location>
</feature>
<evidence type="ECO:0000256" key="3">
    <source>
        <dbReference type="SAM" id="SignalP"/>
    </source>
</evidence>
<feature type="region of interest" description="Disordered" evidence="1">
    <location>
        <begin position="146"/>
        <end position="211"/>
    </location>
</feature>
<dbReference type="EMBL" id="JAGMWT010000001">
    <property type="protein sequence ID" value="KAH7138838.1"/>
    <property type="molecule type" value="Genomic_DNA"/>
</dbReference>
<evidence type="ECO:0000313" key="4">
    <source>
        <dbReference type="EMBL" id="KAH7138838.1"/>
    </source>
</evidence>
<evidence type="ECO:0000256" key="2">
    <source>
        <dbReference type="SAM" id="Phobius"/>
    </source>
</evidence>
<dbReference type="PANTHER" id="PTHR35043">
    <property type="entry name" value="TRANSCRIPTION FACTOR DOMAIN-CONTAINING PROTEIN"/>
    <property type="match status" value="1"/>
</dbReference>
<feature type="region of interest" description="Disordered" evidence="1">
    <location>
        <begin position="433"/>
        <end position="462"/>
    </location>
</feature>
<dbReference type="AlphaFoldDB" id="A0A9P9EJJ1"/>
<keyword evidence="5" id="KW-1185">Reference proteome</keyword>
<dbReference type="OrthoDB" id="3061561at2759"/>
<evidence type="ECO:0000313" key="5">
    <source>
        <dbReference type="Proteomes" id="UP000700596"/>
    </source>
</evidence>
<organism evidence="4 5">
    <name type="scientific">Dendryphion nanum</name>
    <dbReference type="NCBI Taxonomy" id="256645"/>
    <lineage>
        <taxon>Eukaryota</taxon>
        <taxon>Fungi</taxon>
        <taxon>Dikarya</taxon>
        <taxon>Ascomycota</taxon>
        <taxon>Pezizomycotina</taxon>
        <taxon>Dothideomycetes</taxon>
        <taxon>Pleosporomycetidae</taxon>
        <taxon>Pleosporales</taxon>
        <taxon>Torulaceae</taxon>
        <taxon>Dendryphion</taxon>
    </lineage>
</organism>
<proteinExistence type="predicted"/>
<feature type="signal peptide" evidence="3">
    <location>
        <begin position="1"/>
        <end position="17"/>
    </location>
</feature>
<feature type="compositionally biased region" description="Low complexity" evidence="1">
    <location>
        <begin position="436"/>
        <end position="456"/>
    </location>
</feature>
<keyword evidence="2" id="KW-0812">Transmembrane</keyword>
<evidence type="ECO:0000256" key="1">
    <source>
        <dbReference type="SAM" id="MobiDB-lite"/>
    </source>
</evidence>
<sequence>MSLRSVIVALLLRPTFALPNPSKGPKDQDAFLQTLPSTVGWVEAPQVRGTFDLLLSCITTLSLCAWTAYHPNVHVARSEWRRWGHRVIWMLIAVFVPEIVLYCAWDQWWATRKLRDDINSIGEKAFNGSGVDGTDGEQNQCEVCHTSSVPLTGDPESEEGSTGNAVESTPTQSTSSHATRSSDFNTLPTHTVPRTKVERPYPSPSPDNSSILRRLRAKFRKRSSNDPKPPLETPIWTSSVASFALSGGFAVPTSFHPRHTSLTLTPPALIQLARLGLLPNETPESIADKSKADIFAKALVCIQAGWFLLQCIARTAKHLPLSLLEVHVLTHVLCAFAMYILWIDKPYDVGNPVMIRDEQVHDLAALWSLHLEETSNRQSPVGSDDRWNCSTLSLPNLSIAQVRASHAQSNHPTSARRRYWKVIYRYCGLHERESDSSQVNPNQPSNSPSAAQPATPGEEEHLKRATRAIKGLRDRSTHLVYLSQSQPIYPPSSATTSVENRDEEIQINSTFHLSIRYLVPLRSNLLIDGREPDGSISKSTASLSIMMNIYAILSAAYGALHLVAWNARFVTVIEGWLWRASGITMVGAPIGTVIILSWGSFDRALDKWRRNLKGAGIIRDEEEHGESDEANIESKAQKPSVYSRSWRSIARALAAIGDIISSMVFCVVVCLVGFAWAAYPVARIYVLVESFAGLRSVEKDVYRTVEWTGFIPHAG</sequence>
<comment type="caution">
    <text evidence="4">The sequence shown here is derived from an EMBL/GenBank/DDBJ whole genome shotgun (WGS) entry which is preliminary data.</text>
</comment>
<keyword evidence="3" id="KW-0732">Signal</keyword>
<keyword evidence="2" id="KW-0472">Membrane</keyword>
<feature type="transmembrane region" description="Helical" evidence="2">
    <location>
        <begin position="652"/>
        <end position="679"/>
    </location>
</feature>
<keyword evidence="2" id="KW-1133">Transmembrane helix</keyword>
<protein>
    <submittedName>
        <fullName evidence="4">Uncharacterized protein</fullName>
    </submittedName>
</protein>
<accession>A0A9P9EJJ1</accession>
<feature type="compositionally biased region" description="Polar residues" evidence="1">
    <location>
        <begin position="160"/>
        <end position="189"/>
    </location>
</feature>
<dbReference type="PANTHER" id="PTHR35043:SF7">
    <property type="entry name" value="TRANSCRIPTION FACTOR DOMAIN-CONTAINING PROTEIN"/>
    <property type="match status" value="1"/>
</dbReference>